<dbReference type="AlphaFoldDB" id="A0A0L7KMZ2"/>
<dbReference type="Pfam" id="PF25298">
    <property type="entry name" value="Baculo_FP_2nd"/>
    <property type="match status" value="1"/>
</dbReference>
<keyword evidence="3" id="KW-1185">Reference proteome</keyword>
<dbReference type="Proteomes" id="UP000037510">
    <property type="component" value="Unassembled WGS sequence"/>
</dbReference>
<dbReference type="EMBL" id="JTDY01008292">
    <property type="protein sequence ID" value="KOB64643.1"/>
    <property type="molecule type" value="Genomic_DNA"/>
</dbReference>
<evidence type="ECO:0000313" key="2">
    <source>
        <dbReference type="EMBL" id="KOB64643.1"/>
    </source>
</evidence>
<sequence length="273" mass="31124">MQCSMDELRKNINEDVKLELSRLADTTGSIISELHNLRVEYSDIKESVTSLRTQQQASTGIITDLQDSVEHACDQVEATKKRMDKIEKQLSSEDLHSELASLKHSLKSLQVDSVKQQQRDRMFKVEITGLPESKSEDLEHILISIAMYARVSITCNDISHINRVQPMKSVPGRPRAIVAKLHSRLHKDNIIAGVRKHRGISTKDLSLPGEARALYVNEHLTPHNKELLKKCKDVAKTKQYQFVWVKNCQIFMRKHYKAPLVTIRVGDDIAKLL</sequence>
<evidence type="ECO:0000259" key="1">
    <source>
        <dbReference type="Pfam" id="PF25298"/>
    </source>
</evidence>
<gene>
    <name evidence="2" type="ORF">OBRU01_23910</name>
</gene>
<accession>A0A0L7KMZ2</accession>
<name>A0A0L7KMZ2_OPEBR</name>
<evidence type="ECO:0000313" key="3">
    <source>
        <dbReference type="Proteomes" id="UP000037510"/>
    </source>
</evidence>
<protein>
    <submittedName>
        <fullName evidence="2">Zinc finger DNA binding protein</fullName>
    </submittedName>
</protein>
<feature type="domain" description="FP protein C-terminal" evidence="1">
    <location>
        <begin position="221"/>
        <end position="273"/>
    </location>
</feature>
<dbReference type="InterPro" id="IPR057251">
    <property type="entry name" value="FP_C"/>
</dbReference>
<proteinExistence type="predicted"/>
<comment type="caution">
    <text evidence="2">The sequence shown here is derived from an EMBL/GenBank/DDBJ whole genome shotgun (WGS) entry which is preliminary data.</text>
</comment>
<organism evidence="2 3">
    <name type="scientific">Operophtera brumata</name>
    <name type="common">Winter moth</name>
    <name type="synonym">Phalaena brumata</name>
    <dbReference type="NCBI Taxonomy" id="104452"/>
    <lineage>
        <taxon>Eukaryota</taxon>
        <taxon>Metazoa</taxon>
        <taxon>Ecdysozoa</taxon>
        <taxon>Arthropoda</taxon>
        <taxon>Hexapoda</taxon>
        <taxon>Insecta</taxon>
        <taxon>Pterygota</taxon>
        <taxon>Neoptera</taxon>
        <taxon>Endopterygota</taxon>
        <taxon>Lepidoptera</taxon>
        <taxon>Glossata</taxon>
        <taxon>Ditrysia</taxon>
        <taxon>Geometroidea</taxon>
        <taxon>Geometridae</taxon>
        <taxon>Larentiinae</taxon>
        <taxon>Operophtera</taxon>
    </lineage>
</organism>
<reference evidence="2 3" key="1">
    <citation type="journal article" date="2015" name="Genome Biol. Evol.">
        <title>The genome of winter moth (Operophtera brumata) provides a genomic perspective on sexual dimorphism and phenology.</title>
        <authorList>
            <person name="Derks M.F."/>
            <person name="Smit S."/>
            <person name="Salis L."/>
            <person name="Schijlen E."/>
            <person name="Bossers A."/>
            <person name="Mateman C."/>
            <person name="Pijl A.S."/>
            <person name="de Ridder D."/>
            <person name="Groenen M.A."/>
            <person name="Visser M.E."/>
            <person name="Megens H.J."/>
        </authorList>
    </citation>
    <scope>NUCLEOTIDE SEQUENCE [LARGE SCALE GENOMIC DNA]</scope>
    <source>
        <strain evidence="2">WM2013NL</strain>
        <tissue evidence="2">Head and thorax</tissue>
    </source>
</reference>